<dbReference type="FunFam" id="3.40.50.300:FF:001091">
    <property type="entry name" value="Probable disease resistance protein At1g61300"/>
    <property type="match status" value="1"/>
</dbReference>
<dbReference type="Gene3D" id="1.10.10.10">
    <property type="entry name" value="Winged helix-like DNA-binding domain superfamily/Winged helix DNA-binding domain"/>
    <property type="match status" value="1"/>
</dbReference>
<evidence type="ECO:0000256" key="5">
    <source>
        <dbReference type="ARBA" id="ARBA00022821"/>
    </source>
</evidence>
<dbReference type="Pfam" id="PF18052">
    <property type="entry name" value="Rx_N"/>
    <property type="match status" value="1"/>
</dbReference>
<evidence type="ECO:0000313" key="11">
    <source>
        <dbReference type="EMBL" id="KAG2540267.1"/>
    </source>
</evidence>
<evidence type="ECO:0000256" key="2">
    <source>
        <dbReference type="ARBA" id="ARBA00022614"/>
    </source>
</evidence>
<feature type="domain" description="Disease resistance N-terminal" evidence="8">
    <location>
        <begin position="7"/>
        <end position="97"/>
    </location>
</feature>
<keyword evidence="3" id="KW-0677">Repeat</keyword>
<dbReference type="InterPro" id="IPR042197">
    <property type="entry name" value="Apaf_helical"/>
</dbReference>
<dbReference type="Pfam" id="PF00931">
    <property type="entry name" value="NB-ARC"/>
    <property type="match status" value="1"/>
</dbReference>
<dbReference type="InterPro" id="IPR036388">
    <property type="entry name" value="WH-like_DNA-bd_sf"/>
</dbReference>
<evidence type="ECO:0000259" key="10">
    <source>
        <dbReference type="Pfam" id="PF23598"/>
    </source>
</evidence>
<evidence type="ECO:0000256" key="6">
    <source>
        <dbReference type="ARBA" id="ARBA00023054"/>
    </source>
</evidence>
<dbReference type="CDD" id="cd14798">
    <property type="entry name" value="RX-CC_like"/>
    <property type="match status" value="1"/>
</dbReference>
<evidence type="ECO:0000256" key="3">
    <source>
        <dbReference type="ARBA" id="ARBA00022737"/>
    </source>
</evidence>
<evidence type="ECO:0000259" key="7">
    <source>
        <dbReference type="Pfam" id="PF00931"/>
    </source>
</evidence>
<evidence type="ECO:0000259" key="9">
    <source>
        <dbReference type="Pfam" id="PF23559"/>
    </source>
</evidence>
<sequence>MELATAALSSLLPKLGSLLVDAYNLQKGVRSDIRFLKDEMERMQAALSDLSKLPADHISDVDKLWARDLKELSYDIEDSIDAFTVRVQAGAQPPSLKGFRKFVHKIGLVKKITTRHRIAMDMSEIKSRINEVAERRARYNLPGVAGQPDATTIDPRLTALYEHVERLVGIDGPSEELISLLMKSSHGVRSQELMVVSIVGVGGLGKTTLANSVYERLKEKFDCHAFVSVSLKPDIKKVFGSLLRKLTRQEAGERDLDELISEINIFLRSRRYLIVIDDLWDNEAWEFIKCGLIDNNHGSRVIVTTRNVDVANFSSIGGSTYQLDPLRDKDSKMLFHKRIFREEEEIPSELEEVTNKILTKCGGVPLAIITIASMLASIPHRTKREWDSVYNSMGSGLEKDKSLKNMRQILYLSYDDLPSYLKPCLLYLSMFPEDFEVPRNDLVRLWVAEGFVDESEGSNLYDLGNRYFCELINRSMIQPVDRNQEGTTDACRVHDIILDLILIISGQENFVTMSEDRQLKSSVCKIRRLSLQGSKVDRDEDSKEEQMIQPVTVDVSHVRSLAVFGDGYQWMPPLSRFSTIRILKLGDFPCKNNQVKDLGSLHHLRYLEIASRSEIEHLEGIGNLQLLRTLDLSKTYYNELPASIVQLKQLECLRIHRGMRIPDGIGNLTSLQQLSTFNVASSPNTLAELGNLTELRVLRMWELDTDESYTPTFLKSLSNLQNIQYLAWNSNGGCYPDFDCVSDQWRVPVCIRRIVGHSTICQVPRWFSYLSDLSYLTIRIGRLRQDDLQLLGALPVLRNLTLIVPYYGIVDQPLAIDQPFLALSEFVFRLTTRCYLLVFTPGVMPKLQRLELPCRAPGDGFHIGLEHLTSLEHATVRLSVAFGREKDGEDTEIKIRNAIGIHPNNPKLNWRDL</sequence>
<dbReference type="InterPro" id="IPR002182">
    <property type="entry name" value="NB-ARC"/>
</dbReference>
<feature type="domain" description="Disease resistance protein winged helix" evidence="9">
    <location>
        <begin position="430"/>
        <end position="501"/>
    </location>
</feature>
<dbReference type="FunFam" id="1.10.10.10:FF:000322">
    <property type="entry name" value="Probable disease resistance protein At1g63360"/>
    <property type="match status" value="1"/>
</dbReference>
<dbReference type="InterPro" id="IPR055414">
    <property type="entry name" value="LRR_R13L4/SHOC2-like"/>
</dbReference>
<feature type="domain" description="NB-ARC" evidence="7">
    <location>
        <begin position="189"/>
        <end position="343"/>
    </location>
</feature>
<dbReference type="PANTHER" id="PTHR23155">
    <property type="entry name" value="DISEASE RESISTANCE PROTEIN RP"/>
    <property type="match status" value="1"/>
</dbReference>
<dbReference type="EMBL" id="CM029054">
    <property type="protein sequence ID" value="KAG2540266.1"/>
    <property type="molecule type" value="Genomic_DNA"/>
</dbReference>
<dbReference type="Gene3D" id="1.20.5.4130">
    <property type="match status" value="1"/>
</dbReference>
<name>A0A8T0MT76_PANVG</name>
<dbReference type="SUPFAM" id="SSF52540">
    <property type="entry name" value="P-loop containing nucleoside triphosphate hydrolases"/>
    <property type="match status" value="1"/>
</dbReference>
<dbReference type="InterPro" id="IPR041118">
    <property type="entry name" value="Rx_N"/>
</dbReference>
<gene>
    <name evidence="11" type="ORF">PVAP13_9NG166300</name>
</gene>
<evidence type="ECO:0000256" key="4">
    <source>
        <dbReference type="ARBA" id="ARBA00022741"/>
    </source>
</evidence>
<evidence type="ECO:0000256" key="1">
    <source>
        <dbReference type="ARBA" id="ARBA00008894"/>
    </source>
</evidence>
<dbReference type="InterPro" id="IPR058922">
    <property type="entry name" value="WHD_DRP"/>
</dbReference>
<dbReference type="InterPro" id="IPR032675">
    <property type="entry name" value="LRR_dom_sf"/>
</dbReference>
<dbReference type="Pfam" id="PF23598">
    <property type="entry name" value="LRR_14"/>
    <property type="match status" value="1"/>
</dbReference>
<comment type="similarity">
    <text evidence="1">Belongs to the disease resistance NB-LRR family.</text>
</comment>
<keyword evidence="12" id="KW-1185">Reference proteome</keyword>
<dbReference type="SUPFAM" id="SSF52058">
    <property type="entry name" value="L domain-like"/>
    <property type="match status" value="1"/>
</dbReference>
<organism evidence="11 12">
    <name type="scientific">Panicum virgatum</name>
    <name type="common">Blackwell switchgrass</name>
    <dbReference type="NCBI Taxonomy" id="38727"/>
    <lineage>
        <taxon>Eukaryota</taxon>
        <taxon>Viridiplantae</taxon>
        <taxon>Streptophyta</taxon>
        <taxon>Embryophyta</taxon>
        <taxon>Tracheophyta</taxon>
        <taxon>Spermatophyta</taxon>
        <taxon>Magnoliopsida</taxon>
        <taxon>Liliopsida</taxon>
        <taxon>Poales</taxon>
        <taxon>Poaceae</taxon>
        <taxon>PACMAD clade</taxon>
        <taxon>Panicoideae</taxon>
        <taxon>Panicodae</taxon>
        <taxon>Paniceae</taxon>
        <taxon>Panicinae</taxon>
        <taxon>Panicum</taxon>
        <taxon>Panicum sect. Hiantes</taxon>
    </lineage>
</organism>
<keyword evidence="4" id="KW-0547">Nucleotide-binding</keyword>
<keyword evidence="5" id="KW-0611">Plant defense</keyword>
<protein>
    <recommendedName>
        <fullName evidence="13">AAA+ ATPase domain-containing protein</fullName>
    </recommendedName>
</protein>
<dbReference type="Proteomes" id="UP000823388">
    <property type="component" value="Chromosome 9N"/>
</dbReference>
<evidence type="ECO:0008006" key="13">
    <source>
        <dbReference type="Google" id="ProtNLM"/>
    </source>
</evidence>
<dbReference type="Gene3D" id="3.80.10.10">
    <property type="entry name" value="Ribonuclease Inhibitor"/>
    <property type="match status" value="1"/>
</dbReference>
<dbReference type="Gene3D" id="3.40.50.300">
    <property type="entry name" value="P-loop containing nucleotide triphosphate hydrolases"/>
    <property type="match status" value="1"/>
</dbReference>
<keyword evidence="6" id="KW-0175">Coiled coil</keyword>
<dbReference type="GO" id="GO:0042742">
    <property type="term" value="P:defense response to bacterium"/>
    <property type="evidence" value="ECO:0007669"/>
    <property type="project" value="UniProtKB-ARBA"/>
</dbReference>
<dbReference type="OrthoDB" id="680477at2759"/>
<dbReference type="GO" id="GO:0002758">
    <property type="term" value="P:innate immune response-activating signaling pathway"/>
    <property type="evidence" value="ECO:0007669"/>
    <property type="project" value="UniProtKB-ARBA"/>
</dbReference>
<dbReference type="InterPro" id="IPR044974">
    <property type="entry name" value="Disease_R_plants"/>
</dbReference>
<evidence type="ECO:0000259" key="8">
    <source>
        <dbReference type="Pfam" id="PF18052"/>
    </source>
</evidence>
<reference evidence="11 12" key="1">
    <citation type="submission" date="2020-05" db="EMBL/GenBank/DDBJ databases">
        <title>WGS assembly of Panicum virgatum.</title>
        <authorList>
            <person name="Lovell J.T."/>
            <person name="Jenkins J."/>
            <person name="Shu S."/>
            <person name="Juenger T.E."/>
            <person name="Schmutz J."/>
        </authorList>
    </citation>
    <scope>NUCLEOTIDE SEQUENCE</scope>
    <source>
        <strain evidence="11">AP13</strain>
        <strain evidence="12">cv. AP13</strain>
    </source>
</reference>
<dbReference type="AlphaFoldDB" id="A0A8T0MT76"/>
<dbReference type="PANTHER" id="PTHR23155:SF1228">
    <property type="entry name" value="NB-ARC DOMAIN CONTAINING PROTEIN, EXPRESSED"/>
    <property type="match status" value="1"/>
</dbReference>
<dbReference type="GO" id="GO:0009626">
    <property type="term" value="P:plant-type hypersensitive response"/>
    <property type="evidence" value="ECO:0007669"/>
    <property type="project" value="UniProtKB-ARBA"/>
</dbReference>
<feature type="domain" description="Disease resistance R13L4/SHOC-2-like LRR" evidence="10">
    <location>
        <begin position="557"/>
        <end position="908"/>
    </location>
</feature>
<dbReference type="InterPro" id="IPR038005">
    <property type="entry name" value="RX-like_CC"/>
</dbReference>
<comment type="caution">
    <text evidence="11">The sequence shown here is derived from an EMBL/GenBank/DDBJ whole genome shotgun (WGS) entry which is preliminary data.</text>
</comment>
<dbReference type="GO" id="GO:0043531">
    <property type="term" value="F:ADP binding"/>
    <property type="evidence" value="ECO:0007669"/>
    <property type="project" value="InterPro"/>
</dbReference>
<proteinExistence type="inferred from homology"/>
<keyword evidence="2" id="KW-0433">Leucine-rich repeat</keyword>
<evidence type="ECO:0000313" key="12">
    <source>
        <dbReference type="Proteomes" id="UP000823388"/>
    </source>
</evidence>
<dbReference type="EMBL" id="CM029054">
    <property type="protein sequence ID" value="KAG2540267.1"/>
    <property type="molecule type" value="Genomic_DNA"/>
</dbReference>
<dbReference type="Gene3D" id="1.10.8.430">
    <property type="entry name" value="Helical domain of apoptotic protease-activating factors"/>
    <property type="match status" value="1"/>
</dbReference>
<dbReference type="InterPro" id="IPR027417">
    <property type="entry name" value="P-loop_NTPase"/>
</dbReference>
<dbReference type="PRINTS" id="PR00364">
    <property type="entry name" value="DISEASERSIST"/>
</dbReference>
<accession>A0A8T0MT76</accession>
<dbReference type="Pfam" id="PF23559">
    <property type="entry name" value="WHD_DRP"/>
    <property type="match status" value="1"/>
</dbReference>